<dbReference type="InterPro" id="IPR053137">
    <property type="entry name" value="NLR-like"/>
</dbReference>
<dbReference type="InterPro" id="IPR019734">
    <property type="entry name" value="TPR_rpt"/>
</dbReference>
<dbReference type="SMART" id="SM00028">
    <property type="entry name" value="TPR"/>
    <property type="match status" value="7"/>
</dbReference>
<dbReference type="PANTHER" id="PTHR46082:SF6">
    <property type="entry name" value="AAA+ ATPASE DOMAIN-CONTAINING PROTEIN-RELATED"/>
    <property type="match status" value="1"/>
</dbReference>
<dbReference type="InterPro" id="IPR011990">
    <property type="entry name" value="TPR-like_helical_dom_sf"/>
</dbReference>
<name>A0A6A5VMN9_9PLEO</name>
<dbReference type="Proteomes" id="UP000800036">
    <property type="component" value="Unassembled WGS sequence"/>
</dbReference>
<sequence>MAEALAVVGIVANIIQLVDFGSRVLKRLEEYQSELGDIPETFRHIKTELPVLLDALRQTKAAIDAGSIQKESKKALLPAVEGCAVQIKALDDVIAKALPVLGDSWARRGRKALGSFRYDTKIDKITAVVRGYIQTLTYHAATSLRPLTDRTLSRSAPSSNVPFRRDPHFVDRHILSEIHCKSQEPASRVALVGLGGVGKSQLAVEYSYRVREKSPATWVFWVHASSRARFEEGYRKIAERGKLSGWDQPDVDILKPVHNWLCDEANGHWVMIIDNADDLSVFPRPTQRRNGSKDDVSSNAAASLLELLPQSPNGSILITSRSRDVAFRLTGSYADIIRVQPMDQAHALALLRNKLDGNFEQDDAAALVEALDYMPLAIAQAAAYIGQRAPRATVSRYLQDLRKGDRDRAKLLEMDMEDSRRDGTASNSIIATWQISFEHILRARPSATRLLSLMSLFDRQGIPDSLLGGRYQKDNDASPDFKDDLNTLTSFSLVATDVDGHQFEMHRLVQFSTRKWLELQGELEVWRERYVRLMDDSYPVGRYENWKTCQALFPHAQATVACRPAGGSALEAWASVLFKAAWYADDMGNYNVAQEMGRGALEATEAALGAEHPHTLTSVSSLGSVLERQGKYDEAEAMHRRALQGQEKALGREHPDTLTSVSNLGSVLERQGKYDEAEAMHRRDLEGSEKVLGPEHPDTLTSRQGKYDEAEAMHRRDLEGSEKVLGPEHPDTLTSASNLGSVLSRQGKYEEAEAMHQRALQGREKALGREHPHTLASVSNLGSVLERQGKYEEAEAMHQRALEGYEKALGREHPHTLTSVSNLGSVLERQGKYDEAEAMHRRALQGREKALGREHPHTLTSVSNLGSVLSRQGKYEEAEAMHRRALQEREKALGREHPHTLTNVSNLGSVLSRQGKYDEAEAMHWRALQGHEKALGREHPDTLTSVYHLAFLFHRMQHYSAAVGLYQRAYEGFVNVLGAQHPTTAACLQHFESASEHKEHPMHSHDRMNLCSKLHSHHSHTLIASHPSRFLYASAAAARALAPLGFGAGLSLTVICHIYLHSRSAPCGSTSSSS</sequence>
<dbReference type="Pfam" id="PF25000">
    <property type="entry name" value="DUF7779"/>
    <property type="match status" value="1"/>
</dbReference>
<evidence type="ECO:0000313" key="4">
    <source>
        <dbReference type="EMBL" id="KAF1974637.1"/>
    </source>
</evidence>
<dbReference type="Gene3D" id="3.40.50.300">
    <property type="entry name" value="P-loop containing nucleotide triphosphate hydrolases"/>
    <property type="match status" value="1"/>
</dbReference>
<dbReference type="EMBL" id="ML976674">
    <property type="protein sequence ID" value="KAF1974637.1"/>
    <property type="molecule type" value="Genomic_DNA"/>
</dbReference>
<dbReference type="SUPFAM" id="SSF52540">
    <property type="entry name" value="P-loop containing nucleoside triphosphate hydrolases"/>
    <property type="match status" value="1"/>
</dbReference>
<feature type="region of interest" description="Disordered" evidence="1">
    <location>
        <begin position="683"/>
        <end position="711"/>
    </location>
</feature>
<evidence type="ECO:0000256" key="1">
    <source>
        <dbReference type="SAM" id="MobiDB-lite"/>
    </source>
</evidence>
<evidence type="ECO:0000259" key="3">
    <source>
        <dbReference type="Pfam" id="PF25000"/>
    </source>
</evidence>
<dbReference type="OrthoDB" id="1658288at2759"/>
<feature type="compositionally biased region" description="Basic and acidic residues" evidence="1">
    <location>
        <begin position="683"/>
        <end position="698"/>
    </location>
</feature>
<dbReference type="AlphaFoldDB" id="A0A6A5VMN9"/>
<organism evidence="4 5">
    <name type="scientific">Bimuria novae-zelandiae CBS 107.79</name>
    <dbReference type="NCBI Taxonomy" id="1447943"/>
    <lineage>
        <taxon>Eukaryota</taxon>
        <taxon>Fungi</taxon>
        <taxon>Dikarya</taxon>
        <taxon>Ascomycota</taxon>
        <taxon>Pezizomycotina</taxon>
        <taxon>Dothideomycetes</taxon>
        <taxon>Pleosporomycetidae</taxon>
        <taxon>Pleosporales</taxon>
        <taxon>Massarineae</taxon>
        <taxon>Didymosphaeriaceae</taxon>
        <taxon>Bimuria</taxon>
    </lineage>
</organism>
<dbReference type="Pfam" id="PF13424">
    <property type="entry name" value="TPR_12"/>
    <property type="match status" value="4"/>
</dbReference>
<dbReference type="PANTHER" id="PTHR46082">
    <property type="entry name" value="ATP/GTP-BINDING PROTEIN-RELATED"/>
    <property type="match status" value="1"/>
</dbReference>
<dbReference type="InterPro" id="IPR027417">
    <property type="entry name" value="P-loop_NTPase"/>
</dbReference>
<gene>
    <name evidence="4" type="ORF">BU23DRAFT_589019</name>
</gene>
<evidence type="ECO:0000259" key="2">
    <source>
        <dbReference type="Pfam" id="PF17107"/>
    </source>
</evidence>
<accession>A0A6A5VMN9</accession>
<keyword evidence="5" id="KW-1185">Reference proteome</keyword>
<dbReference type="InterPro" id="IPR056681">
    <property type="entry name" value="DUF7779"/>
</dbReference>
<dbReference type="SUPFAM" id="SSF48452">
    <property type="entry name" value="TPR-like"/>
    <property type="match status" value="1"/>
</dbReference>
<proteinExistence type="predicted"/>
<reference evidence="4" key="1">
    <citation type="journal article" date="2020" name="Stud. Mycol.">
        <title>101 Dothideomycetes genomes: a test case for predicting lifestyles and emergence of pathogens.</title>
        <authorList>
            <person name="Haridas S."/>
            <person name="Albert R."/>
            <person name="Binder M."/>
            <person name="Bloem J."/>
            <person name="Labutti K."/>
            <person name="Salamov A."/>
            <person name="Andreopoulos B."/>
            <person name="Baker S."/>
            <person name="Barry K."/>
            <person name="Bills G."/>
            <person name="Bluhm B."/>
            <person name="Cannon C."/>
            <person name="Castanera R."/>
            <person name="Culley D."/>
            <person name="Daum C."/>
            <person name="Ezra D."/>
            <person name="Gonzalez J."/>
            <person name="Henrissat B."/>
            <person name="Kuo A."/>
            <person name="Liang C."/>
            <person name="Lipzen A."/>
            <person name="Lutzoni F."/>
            <person name="Magnuson J."/>
            <person name="Mondo S."/>
            <person name="Nolan M."/>
            <person name="Ohm R."/>
            <person name="Pangilinan J."/>
            <person name="Park H.-J."/>
            <person name="Ramirez L."/>
            <person name="Alfaro M."/>
            <person name="Sun H."/>
            <person name="Tritt A."/>
            <person name="Yoshinaga Y."/>
            <person name="Zwiers L.-H."/>
            <person name="Turgeon B."/>
            <person name="Goodwin S."/>
            <person name="Spatafora J."/>
            <person name="Crous P."/>
            <person name="Grigoriev I."/>
        </authorList>
    </citation>
    <scope>NUCLEOTIDE SEQUENCE</scope>
    <source>
        <strain evidence="4">CBS 107.79</strain>
    </source>
</reference>
<protein>
    <submittedName>
        <fullName evidence="4">TPR-like protein</fullName>
    </submittedName>
</protein>
<feature type="domain" description="NACHT-NTPase and P-loop NTPases N-terminal" evidence="2">
    <location>
        <begin position="11"/>
        <end position="135"/>
    </location>
</feature>
<dbReference type="Pfam" id="PF17107">
    <property type="entry name" value="SesA"/>
    <property type="match status" value="1"/>
</dbReference>
<dbReference type="Pfam" id="PF13374">
    <property type="entry name" value="TPR_10"/>
    <property type="match status" value="2"/>
</dbReference>
<dbReference type="Gene3D" id="1.25.40.10">
    <property type="entry name" value="Tetratricopeptide repeat domain"/>
    <property type="match status" value="3"/>
</dbReference>
<evidence type="ECO:0000313" key="5">
    <source>
        <dbReference type="Proteomes" id="UP000800036"/>
    </source>
</evidence>
<dbReference type="InterPro" id="IPR031352">
    <property type="entry name" value="SesA"/>
</dbReference>
<feature type="domain" description="DUF7779" evidence="3">
    <location>
        <begin position="443"/>
        <end position="517"/>
    </location>
</feature>